<dbReference type="InParanoid" id="G0N4D5"/>
<accession>G0N4D5</accession>
<evidence type="ECO:0000259" key="8">
    <source>
        <dbReference type="Pfam" id="PF22600"/>
    </source>
</evidence>
<gene>
    <name evidence="9" type="ORF">CAEBREN_17557</name>
</gene>
<evidence type="ECO:0000259" key="7">
    <source>
        <dbReference type="Pfam" id="PF03828"/>
    </source>
</evidence>
<evidence type="ECO:0000256" key="5">
    <source>
        <dbReference type="ARBA" id="ARBA00022842"/>
    </source>
</evidence>
<dbReference type="GO" id="GO:0031123">
    <property type="term" value="P:RNA 3'-end processing"/>
    <property type="evidence" value="ECO:0007669"/>
    <property type="project" value="TreeGrafter"/>
</dbReference>
<evidence type="ECO:0000256" key="1">
    <source>
        <dbReference type="ARBA" id="ARBA00001936"/>
    </source>
</evidence>
<feature type="domain" description="PAP-associated" evidence="7">
    <location>
        <begin position="285"/>
        <end position="343"/>
    </location>
</feature>
<dbReference type="CDD" id="cd05402">
    <property type="entry name" value="NT_PAP_TUTase"/>
    <property type="match status" value="1"/>
</dbReference>
<dbReference type="SUPFAM" id="SSF81631">
    <property type="entry name" value="PAP/OAS1 substrate-binding domain"/>
    <property type="match status" value="1"/>
</dbReference>
<dbReference type="EMBL" id="GL379837">
    <property type="protein sequence ID" value="EGT52583.1"/>
    <property type="molecule type" value="Genomic_DNA"/>
</dbReference>
<feature type="region of interest" description="Disordered" evidence="6">
    <location>
        <begin position="1"/>
        <end position="27"/>
    </location>
</feature>
<dbReference type="InterPro" id="IPR002058">
    <property type="entry name" value="PAP_assoc"/>
</dbReference>
<keyword evidence="10" id="KW-1185">Reference proteome</keyword>
<dbReference type="AlphaFoldDB" id="G0N4D5"/>
<name>G0N4D5_CAEBE</name>
<evidence type="ECO:0000256" key="6">
    <source>
        <dbReference type="SAM" id="MobiDB-lite"/>
    </source>
</evidence>
<reference evidence="10" key="1">
    <citation type="submission" date="2011-07" db="EMBL/GenBank/DDBJ databases">
        <authorList>
            <consortium name="Caenorhabditis brenneri Sequencing and Analysis Consortium"/>
            <person name="Wilson R.K."/>
        </authorList>
    </citation>
    <scope>NUCLEOTIDE SEQUENCE [LARGE SCALE GENOMIC DNA]</scope>
    <source>
        <strain evidence="10">PB2801</strain>
    </source>
</reference>
<comment type="cofactor">
    <cofactor evidence="1">
        <name>Mn(2+)</name>
        <dbReference type="ChEBI" id="CHEBI:29035"/>
    </cofactor>
</comment>
<dbReference type="HOGENOM" id="CLU_047881_0_0_1"/>
<evidence type="ECO:0000256" key="4">
    <source>
        <dbReference type="ARBA" id="ARBA00022723"/>
    </source>
</evidence>
<dbReference type="Pfam" id="PF22600">
    <property type="entry name" value="MTPAP-like_central"/>
    <property type="match status" value="1"/>
</dbReference>
<dbReference type="InterPro" id="IPR043519">
    <property type="entry name" value="NT_sf"/>
</dbReference>
<dbReference type="GO" id="GO:0046872">
    <property type="term" value="F:metal ion binding"/>
    <property type="evidence" value="ECO:0007669"/>
    <property type="project" value="UniProtKB-KW"/>
</dbReference>
<evidence type="ECO:0000256" key="3">
    <source>
        <dbReference type="ARBA" id="ARBA00022679"/>
    </source>
</evidence>
<dbReference type="PANTHER" id="PTHR12271">
    <property type="entry name" value="POLY A POLYMERASE CID PAP -RELATED"/>
    <property type="match status" value="1"/>
</dbReference>
<evidence type="ECO:0000256" key="2">
    <source>
        <dbReference type="ARBA" id="ARBA00001946"/>
    </source>
</evidence>
<dbReference type="Proteomes" id="UP000008068">
    <property type="component" value="Unassembled WGS sequence"/>
</dbReference>
<comment type="cofactor">
    <cofactor evidence="2">
        <name>Mg(2+)</name>
        <dbReference type="ChEBI" id="CHEBI:18420"/>
    </cofactor>
</comment>
<dbReference type="eggNOG" id="KOG2277">
    <property type="taxonomic scope" value="Eukaryota"/>
</dbReference>
<sequence>MAPQVKTVVSETRIKNPPEQTPDDSLLSTSPSKIFLVSKLATHNQCGVTISKWKDRKLTDDVETLIHNEHVPVGELYWKAEHLKACLKKEYPDCKIWLVGSFAAGIALSSSDLDFSLEIPNMMGHESAKLEAIWNKLRDYYDHPYYDRVLFTKFPVLKMTLKYSDKRISDVDVDLTLDNHPPKRNTQLLVWYGQIDPRFNTLCRAVKIWASRTGVKNSRNGFLNSFSVCILVIFFLQQVKVLPNIQEVFEELNGELEIQDDDYYKRDLLEELHDKGIVVGQNGSSLGALFFGFMKFYSELDFEAHWISIKRGKLLKKIDEDGNPVDGLPHNSLYIVLEDPFLEHPFNCARTVKDLARFKKIQNEFQRGYDDIKNYHRIICDQSPARVTIEKDGIEVDERIKDVDQFPVVNMNPYENWDKVIPGLKDPKRNFRIHPKMYYDLNFGNFGL</sequence>
<dbReference type="PANTHER" id="PTHR12271:SF129">
    <property type="entry name" value="PAP-ASSOCIATED DOMAIN-CONTAINING PROTEIN"/>
    <property type="match status" value="1"/>
</dbReference>
<dbReference type="Gene3D" id="1.10.1410.10">
    <property type="match status" value="1"/>
</dbReference>
<proteinExistence type="predicted"/>
<protein>
    <submittedName>
        <fullName evidence="9">Uncharacterized protein</fullName>
    </submittedName>
</protein>
<dbReference type="OrthoDB" id="2274644at2759"/>
<dbReference type="STRING" id="135651.G0N4D5"/>
<evidence type="ECO:0000313" key="10">
    <source>
        <dbReference type="Proteomes" id="UP000008068"/>
    </source>
</evidence>
<dbReference type="Pfam" id="PF03828">
    <property type="entry name" value="PAP_assoc"/>
    <property type="match status" value="1"/>
</dbReference>
<dbReference type="SUPFAM" id="SSF81301">
    <property type="entry name" value="Nucleotidyltransferase"/>
    <property type="match status" value="1"/>
</dbReference>
<evidence type="ECO:0000313" key="9">
    <source>
        <dbReference type="EMBL" id="EGT52583.1"/>
    </source>
</evidence>
<dbReference type="Gene3D" id="3.30.460.10">
    <property type="entry name" value="Beta Polymerase, domain 2"/>
    <property type="match status" value="1"/>
</dbReference>
<keyword evidence="4" id="KW-0479">Metal-binding</keyword>
<keyword evidence="3" id="KW-0808">Transferase</keyword>
<feature type="domain" description="Poly(A) RNA polymerase mitochondrial-like central palm" evidence="8">
    <location>
        <begin position="81"/>
        <end position="194"/>
    </location>
</feature>
<organism evidence="10">
    <name type="scientific">Caenorhabditis brenneri</name>
    <name type="common">Nematode worm</name>
    <dbReference type="NCBI Taxonomy" id="135651"/>
    <lineage>
        <taxon>Eukaryota</taxon>
        <taxon>Metazoa</taxon>
        <taxon>Ecdysozoa</taxon>
        <taxon>Nematoda</taxon>
        <taxon>Chromadorea</taxon>
        <taxon>Rhabditida</taxon>
        <taxon>Rhabditina</taxon>
        <taxon>Rhabditomorpha</taxon>
        <taxon>Rhabditoidea</taxon>
        <taxon>Rhabditidae</taxon>
        <taxon>Peloderinae</taxon>
        <taxon>Caenorhabditis</taxon>
    </lineage>
</organism>
<dbReference type="GO" id="GO:1990817">
    <property type="term" value="F:poly(A) RNA polymerase activity"/>
    <property type="evidence" value="ECO:0007669"/>
    <property type="project" value="TreeGrafter"/>
</dbReference>
<keyword evidence="5" id="KW-0460">Magnesium</keyword>
<dbReference type="InterPro" id="IPR054708">
    <property type="entry name" value="MTPAP-like_central"/>
</dbReference>